<comment type="pathway">
    <text evidence="1">Bacterial outer membrane biogenesis; LPS core biosynthesis.</text>
</comment>
<dbReference type="Gene3D" id="3.40.50.11720">
    <property type="entry name" value="3-Deoxy-D-manno-octulosonic-acid transferase, N-terminal domain"/>
    <property type="match status" value="1"/>
</dbReference>
<evidence type="ECO:0000313" key="8">
    <source>
        <dbReference type="Proteomes" id="UP000463939"/>
    </source>
</evidence>
<sequence length="363" mass="40777">MNNWKDPLGSNRIGLWLADRNDRKRNNIARIAARWGWVKPLGERGKVIWVIAGASRNSVRLAVELVRAIREKRLDIRLVLTFEQDYPELLNALDDCDKTGWGLAPCDHPRALERVNERLSPYGIIVIDTQPRPNLSALLSQHERVLVVNPPQTVAYKCERIYNGTGNGELAPPADMLAILAQAQIDPNFKSLVNHGIERHLWWLHDDASNTSSALITQFKQQTTNDVLFVSGAKPDGNFIAISSWDRSPIPGGSIVWVDDDKWLTAISAAVTATHLVSIDPTVLWQAMAGGAAISCQQHHDLPKTSLHEAITACADPTTLWQDYRDNPILARQRGDSARRLFWQERRLAESTSEELVARVFEW</sequence>
<dbReference type="InterPro" id="IPR007507">
    <property type="entry name" value="Glycos_transf_N"/>
</dbReference>
<evidence type="ECO:0000256" key="3">
    <source>
        <dbReference type="ARBA" id="ARBA00019077"/>
    </source>
</evidence>
<organism evidence="7 8">
    <name type="scientific">Sulfuriferula nivalis</name>
    <dbReference type="NCBI Taxonomy" id="2675298"/>
    <lineage>
        <taxon>Bacteria</taxon>
        <taxon>Pseudomonadati</taxon>
        <taxon>Pseudomonadota</taxon>
        <taxon>Betaproteobacteria</taxon>
        <taxon>Nitrosomonadales</taxon>
        <taxon>Sulfuricellaceae</taxon>
        <taxon>Sulfuriferula</taxon>
    </lineage>
</organism>
<feature type="domain" description="3-deoxy-D-manno-octulosonic-acid transferase N-terminal" evidence="6">
    <location>
        <begin position="30"/>
        <end position="143"/>
    </location>
</feature>
<dbReference type="KEGG" id="sniv:SFSGTM_19880"/>
<evidence type="ECO:0000256" key="2">
    <source>
        <dbReference type="ARBA" id="ARBA00012621"/>
    </source>
</evidence>
<evidence type="ECO:0000256" key="5">
    <source>
        <dbReference type="ARBA" id="ARBA00049183"/>
    </source>
</evidence>
<dbReference type="AlphaFoldDB" id="A0A809SI08"/>
<dbReference type="Pfam" id="PF04413">
    <property type="entry name" value="Glycos_transf_N"/>
    <property type="match status" value="1"/>
</dbReference>
<dbReference type="InterPro" id="IPR038107">
    <property type="entry name" value="Glycos_transf_N_sf"/>
</dbReference>
<accession>A0A809SI08</accession>
<evidence type="ECO:0000256" key="4">
    <source>
        <dbReference type="ARBA" id="ARBA00031445"/>
    </source>
</evidence>
<dbReference type="Proteomes" id="UP000463939">
    <property type="component" value="Chromosome"/>
</dbReference>
<evidence type="ECO:0000256" key="1">
    <source>
        <dbReference type="ARBA" id="ARBA00004713"/>
    </source>
</evidence>
<reference evidence="8" key="1">
    <citation type="submission" date="2019-11" db="EMBL/GenBank/DDBJ databases">
        <title>Isolation and characterization of a novel species in the genus Sulfuriferula.</title>
        <authorList>
            <person name="Mochizuki J."/>
            <person name="Kojima H."/>
            <person name="Fukui M."/>
        </authorList>
    </citation>
    <scope>NUCLEOTIDE SEQUENCE [LARGE SCALE GENOMIC DNA]</scope>
    <source>
        <strain evidence="8">SGTM</strain>
    </source>
</reference>
<keyword evidence="8" id="KW-1185">Reference proteome</keyword>
<proteinExistence type="predicted"/>
<dbReference type="RefSeq" id="WP_162085080.1">
    <property type="nucleotide sequence ID" value="NZ_AP021881.1"/>
</dbReference>
<protein>
    <recommendedName>
        <fullName evidence="3">3-deoxy-D-manno-octulosonic acid transferase</fullName>
        <ecNumber evidence="2">2.4.99.12</ecNumber>
    </recommendedName>
    <alternativeName>
        <fullName evidence="4">Lipid IV(A) 3-deoxy-D-manno-octulosonic acid transferase</fullName>
    </alternativeName>
</protein>
<dbReference type="EMBL" id="AP021881">
    <property type="protein sequence ID" value="BBP01280.1"/>
    <property type="molecule type" value="Genomic_DNA"/>
</dbReference>
<dbReference type="EC" id="2.4.99.12" evidence="2"/>
<evidence type="ECO:0000313" key="7">
    <source>
        <dbReference type="EMBL" id="BBP01280.1"/>
    </source>
</evidence>
<dbReference type="GO" id="GO:0043842">
    <property type="term" value="F:Kdo transferase activity"/>
    <property type="evidence" value="ECO:0007669"/>
    <property type="project" value="UniProtKB-EC"/>
</dbReference>
<gene>
    <name evidence="7" type="ORF">SFSGTM_19880</name>
</gene>
<comment type="catalytic activity">
    <reaction evidence="5">
        <text>lipid IVA (E. coli) + CMP-3-deoxy-beta-D-manno-octulosonate = alpha-Kdo-(2-&gt;6)-lipid IVA (E. coli) + CMP + H(+)</text>
        <dbReference type="Rhea" id="RHEA:28066"/>
        <dbReference type="ChEBI" id="CHEBI:15378"/>
        <dbReference type="ChEBI" id="CHEBI:58603"/>
        <dbReference type="ChEBI" id="CHEBI:60364"/>
        <dbReference type="ChEBI" id="CHEBI:60377"/>
        <dbReference type="ChEBI" id="CHEBI:85987"/>
        <dbReference type="EC" id="2.4.99.12"/>
    </reaction>
</comment>
<name>A0A809SI08_9PROT</name>
<evidence type="ECO:0000259" key="6">
    <source>
        <dbReference type="Pfam" id="PF04413"/>
    </source>
</evidence>